<keyword evidence="1" id="KW-1185">Reference proteome</keyword>
<reference evidence="2" key="1">
    <citation type="submission" date="2019-12" db="UniProtKB">
        <authorList>
            <consortium name="WormBaseParasite"/>
        </authorList>
    </citation>
    <scope>IDENTIFICATION</scope>
</reference>
<evidence type="ECO:0000313" key="1">
    <source>
        <dbReference type="Proteomes" id="UP000046395"/>
    </source>
</evidence>
<organism evidence="1 2">
    <name type="scientific">Trichuris muris</name>
    <name type="common">Mouse whipworm</name>
    <dbReference type="NCBI Taxonomy" id="70415"/>
    <lineage>
        <taxon>Eukaryota</taxon>
        <taxon>Metazoa</taxon>
        <taxon>Ecdysozoa</taxon>
        <taxon>Nematoda</taxon>
        <taxon>Enoplea</taxon>
        <taxon>Dorylaimia</taxon>
        <taxon>Trichinellida</taxon>
        <taxon>Trichuridae</taxon>
        <taxon>Trichuris</taxon>
    </lineage>
</organism>
<accession>A0A5S6Q803</accession>
<dbReference type="AlphaFoldDB" id="A0A5S6Q803"/>
<dbReference type="WBParaSite" id="TMUE_1000003436.1">
    <property type="protein sequence ID" value="TMUE_1000003436.1"/>
    <property type="gene ID" value="WBGene00298718"/>
</dbReference>
<dbReference type="Proteomes" id="UP000046395">
    <property type="component" value="Unassembled WGS sequence"/>
</dbReference>
<name>A0A5S6Q803_TRIMR</name>
<protein>
    <submittedName>
        <fullName evidence="2">Uncharacterized protein</fullName>
    </submittedName>
</protein>
<proteinExistence type="predicted"/>
<evidence type="ECO:0000313" key="2">
    <source>
        <dbReference type="WBParaSite" id="TMUE_1000003436.1"/>
    </source>
</evidence>
<sequence>MPKELDVAVDVAQVEIVGQLNINVCSEVTCSKRLFKGACYKQDNDFTKAGNFTPQLSGQRKICLRLAKVQISLLLVRQTYTMNLWHRQVADLCFLC</sequence>